<accession>A0A2I1BTK0</accession>
<dbReference type="GeneID" id="36539656"/>
<dbReference type="PANTHER" id="PTHR46910:SF1">
    <property type="entry name" value="MISCELLANEOUS ZN(II)2CYS6 TRANSCRIPTION FACTOR (EUROFUNG)-RELATED"/>
    <property type="match status" value="1"/>
</dbReference>
<dbReference type="OMA" id="SHQRESM"/>
<evidence type="ECO:0000256" key="2">
    <source>
        <dbReference type="SAM" id="MobiDB-lite"/>
    </source>
</evidence>
<reference evidence="5" key="1">
    <citation type="journal article" date="2018" name="Proc. Natl. Acad. Sci. U.S.A.">
        <title>Linking secondary metabolites to gene clusters through genome sequencing of six diverse Aspergillus species.</title>
        <authorList>
            <person name="Kaerboelling I."/>
            <person name="Vesth T.C."/>
            <person name="Frisvad J.C."/>
            <person name="Nybo J.L."/>
            <person name="Theobald S."/>
            <person name="Kuo A."/>
            <person name="Bowyer P."/>
            <person name="Matsuda Y."/>
            <person name="Mondo S."/>
            <person name="Lyhne E.K."/>
            <person name="Kogle M.E."/>
            <person name="Clum A."/>
            <person name="Lipzen A."/>
            <person name="Salamov A."/>
            <person name="Ngan C.Y."/>
            <person name="Daum C."/>
            <person name="Chiniquy J."/>
            <person name="Barry K."/>
            <person name="LaButti K."/>
            <person name="Haridas S."/>
            <person name="Simmons B.A."/>
            <person name="Magnuson J.K."/>
            <person name="Mortensen U.H."/>
            <person name="Larsen T.O."/>
            <person name="Grigoriev I.V."/>
            <person name="Baker S.E."/>
            <person name="Andersen M.R."/>
        </authorList>
    </citation>
    <scope>NUCLEOTIDE SEQUENCE [LARGE SCALE GENOMIC DNA]</scope>
    <source>
        <strain evidence="5">IBT 16806</strain>
    </source>
</reference>
<name>A0A2I1BTK0_ASPN1</name>
<feature type="domain" description="Xylanolytic transcriptional activator regulatory" evidence="3">
    <location>
        <begin position="199"/>
        <end position="382"/>
    </location>
</feature>
<evidence type="ECO:0000313" key="4">
    <source>
        <dbReference type="EMBL" id="PKX88699.1"/>
    </source>
</evidence>
<dbReference type="CDD" id="cd12148">
    <property type="entry name" value="fungal_TF_MHR"/>
    <property type="match status" value="1"/>
</dbReference>
<dbReference type="EMBL" id="MSZS01000012">
    <property type="protein sequence ID" value="PKX88699.1"/>
    <property type="molecule type" value="Genomic_DNA"/>
</dbReference>
<evidence type="ECO:0000256" key="1">
    <source>
        <dbReference type="ARBA" id="ARBA00023242"/>
    </source>
</evidence>
<dbReference type="AlphaFoldDB" id="A0A2I1BTK0"/>
<dbReference type="RefSeq" id="XP_024677294.1">
    <property type="nucleotide sequence ID" value="XM_024832320.1"/>
</dbReference>
<evidence type="ECO:0000259" key="3">
    <source>
        <dbReference type="Pfam" id="PF04082"/>
    </source>
</evidence>
<evidence type="ECO:0000313" key="5">
    <source>
        <dbReference type="Proteomes" id="UP000234474"/>
    </source>
</evidence>
<keyword evidence="5" id="KW-1185">Reference proteome</keyword>
<comment type="caution">
    <text evidence="4">The sequence shown here is derived from an EMBL/GenBank/DDBJ whole genome shotgun (WGS) entry which is preliminary data.</text>
</comment>
<sequence>MHANMQKGNGPTVVNPHCGWQTEPYSPINALTRSHCKMSSCTLDPICAAYDFFLANPRQWPKNLVEMSTQRLFEGSSTVSPSSRRPASPASPTPQLSDQRFPDSSQSALFTRPLGRFLVDQNSDERCFGPTSLESLMLNIKDELVQSPDTDRHTVKECVMRAQRKIDLLVGQGEEIPTGEKSPPAMPPFAILDAMIEPYFTTTNDHFPIWSKKRFTQMAAALRQSAPSERDLASIVCCNNLILMAMSADSLGSHQRESMMSKQTRKASSIDFDLIAGFLTNAKRAVSNIDQLVSPHLINVQALLSLHMVAQVYLSIGLSETLLALAIRCAKSIGIHQWHSFQGQLSEDDVKERQNLSYCLYMLDKAVCWTAGSSPSIPVSEVHFDPRLVPSENGIPPCLVAKAEMARIEETVYLEIYAVHVQARDEDQVRGFAATILSKLQVCLTESGVDLDQIQKSFDGSASNLQLAIRYLSHHPDPMFQRAPEVARMCLKLLLRLWHSPPDQGSQAVFSFFLASLPSLYLYEVLSSILCGGGSNRDIDMLQEFIEMLQTITDCRAEASYNRRLYQLSLIVNDVVKARKAQHKRQKPTSEGPTDPYLMSELLSPPTSGYSYMNSEVQETYDSRFDGAVFQDADGSFAPMGPITSTSGELARGSDEFLSQLRSYGKSAPGNENFNSLAMEALGESLLFWKGVNQGASADSPSVRCDLGKG</sequence>
<organism evidence="4 5">
    <name type="scientific">Aspergillus novofumigatus (strain IBT 16806)</name>
    <dbReference type="NCBI Taxonomy" id="1392255"/>
    <lineage>
        <taxon>Eukaryota</taxon>
        <taxon>Fungi</taxon>
        <taxon>Dikarya</taxon>
        <taxon>Ascomycota</taxon>
        <taxon>Pezizomycotina</taxon>
        <taxon>Eurotiomycetes</taxon>
        <taxon>Eurotiomycetidae</taxon>
        <taxon>Eurotiales</taxon>
        <taxon>Aspergillaceae</taxon>
        <taxon>Aspergillus</taxon>
        <taxon>Aspergillus subgen. Fumigati</taxon>
    </lineage>
</organism>
<dbReference type="Pfam" id="PF04082">
    <property type="entry name" value="Fungal_trans"/>
    <property type="match status" value="1"/>
</dbReference>
<dbReference type="GO" id="GO:0008270">
    <property type="term" value="F:zinc ion binding"/>
    <property type="evidence" value="ECO:0007669"/>
    <property type="project" value="InterPro"/>
</dbReference>
<protein>
    <submittedName>
        <fullName evidence="4">Putative fungal-specific transcription factor</fullName>
    </submittedName>
</protein>
<dbReference type="GO" id="GO:0006351">
    <property type="term" value="P:DNA-templated transcription"/>
    <property type="evidence" value="ECO:0007669"/>
    <property type="project" value="InterPro"/>
</dbReference>
<dbReference type="GO" id="GO:0003700">
    <property type="term" value="F:DNA-binding transcription factor activity"/>
    <property type="evidence" value="ECO:0007669"/>
    <property type="project" value="InterPro"/>
</dbReference>
<dbReference type="InterPro" id="IPR007219">
    <property type="entry name" value="XnlR_reg_dom"/>
</dbReference>
<dbReference type="PANTHER" id="PTHR46910">
    <property type="entry name" value="TRANSCRIPTION FACTOR PDR1"/>
    <property type="match status" value="1"/>
</dbReference>
<feature type="region of interest" description="Disordered" evidence="2">
    <location>
        <begin position="75"/>
        <end position="105"/>
    </location>
</feature>
<dbReference type="OrthoDB" id="103819at2759"/>
<feature type="compositionally biased region" description="Low complexity" evidence="2">
    <location>
        <begin position="76"/>
        <end position="94"/>
    </location>
</feature>
<dbReference type="InterPro" id="IPR050987">
    <property type="entry name" value="AtrR-like"/>
</dbReference>
<dbReference type="STRING" id="1392255.A0A2I1BTK0"/>
<proteinExistence type="predicted"/>
<dbReference type="Proteomes" id="UP000234474">
    <property type="component" value="Unassembled WGS sequence"/>
</dbReference>
<feature type="compositionally biased region" description="Polar residues" evidence="2">
    <location>
        <begin position="95"/>
        <end position="105"/>
    </location>
</feature>
<gene>
    <name evidence="4" type="ORF">P174DRAFT_516324</name>
</gene>
<dbReference type="GO" id="GO:0003677">
    <property type="term" value="F:DNA binding"/>
    <property type="evidence" value="ECO:0007669"/>
    <property type="project" value="InterPro"/>
</dbReference>
<keyword evidence="1" id="KW-0539">Nucleus</keyword>
<dbReference type="VEuPathDB" id="FungiDB:P174DRAFT_516324"/>